<dbReference type="Gene3D" id="3.40.390.10">
    <property type="entry name" value="Collagenase (Catalytic Domain)"/>
    <property type="match status" value="1"/>
</dbReference>
<dbReference type="InterPro" id="IPR021190">
    <property type="entry name" value="Pept_M10A"/>
</dbReference>
<dbReference type="GO" id="GO:0005615">
    <property type="term" value="C:extracellular space"/>
    <property type="evidence" value="ECO:0007669"/>
    <property type="project" value="TreeGrafter"/>
</dbReference>
<dbReference type="PRINTS" id="PR00138">
    <property type="entry name" value="MATRIXIN"/>
</dbReference>
<dbReference type="InterPro" id="IPR024079">
    <property type="entry name" value="MetalloPept_cat_dom_sf"/>
</dbReference>
<feature type="binding site" evidence="7">
    <location>
        <position position="124"/>
    </location>
    <ligand>
        <name>Zn(2+)</name>
        <dbReference type="ChEBI" id="CHEBI:29105"/>
        <label>2</label>
        <note>catalytic</note>
    </ligand>
</feature>
<organism evidence="11 12">
    <name type="scientific">Chelonoidis abingdonii</name>
    <name type="common">Abingdon island giant tortoise</name>
    <name type="synonym">Testudo abingdonii</name>
    <dbReference type="NCBI Taxonomy" id="106734"/>
    <lineage>
        <taxon>Eukaryota</taxon>
        <taxon>Metazoa</taxon>
        <taxon>Chordata</taxon>
        <taxon>Craniata</taxon>
        <taxon>Vertebrata</taxon>
        <taxon>Euteleostomi</taxon>
        <taxon>Archelosauria</taxon>
        <taxon>Testudinata</taxon>
        <taxon>Testudines</taxon>
        <taxon>Cryptodira</taxon>
        <taxon>Durocryptodira</taxon>
        <taxon>Testudinoidea</taxon>
        <taxon>Testudinidae</taxon>
        <taxon>Chelonoidis</taxon>
    </lineage>
</organism>
<name>A0A8C0H187_CHEAB</name>
<proteinExistence type="inferred from homology"/>
<dbReference type="GO" id="GO:0008270">
    <property type="term" value="F:zinc ion binding"/>
    <property type="evidence" value="ECO:0007669"/>
    <property type="project" value="InterPro"/>
</dbReference>
<evidence type="ECO:0000256" key="3">
    <source>
        <dbReference type="ARBA" id="ARBA00022723"/>
    </source>
</evidence>
<feature type="binding site" evidence="7">
    <location>
        <position position="98"/>
    </location>
    <ligand>
        <name>Ca(2+)</name>
        <dbReference type="ChEBI" id="CHEBI:29108"/>
        <label>3</label>
    </ligand>
</feature>
<evidence type="ECO:0000256" key="8">
    <source>
        <dbReference type="PROSITE-ProRule" id="PRU01005"/>
    </source>
</evidence>
<feature type="binding site" evidence="7">
    <location>
        <position position="128"/>
    </location>
    <ligand>
        <name>Zn(2+)</name>
        <dbReference type="ChEBI" id="CHEBI:29105"/>
        <label>2</label>
        <note>catalytic</note>
    </ligand>
</feature>
<feature type="disulfide bond" evidence="8">
    <location>
        <begin position="168"/>
        <end position="202"/>
    </location>
</feature>
<dbReference type="InterPro" id="IPR006026">
    <property type="entry name" value="Peptidase_Metallo"/>
</dbReference>
<dbReference type="SUPFAM" id="SSF55486">
    <property type="entry name" value="Metalloproteases ('zincins'), catalytic domain"/>
    <property type="match status" value="1"/>
</dbReference>
<evidence type="ECO:0000256" key="5">
    <source>
        <dbReference type="ARBA" id="ARBA00022833"/>
    </source>
</evidence>
<dbReference type="AlphaFoldDB" id="A0A8C0H187"/>
<sequence length="303" mass="34956">SCRREQQAPQKLDLGFMVAQGGHMGRRRCCAINLLGYKWDHVNLTYDDVSPFSFRRLLPDQPADITLGRNEGLGVGLGLELVHAFLPPRGKIHFDNHEFWILGHSHFSWKQGVWLNDLGQIAAHEIGHALGLWHSQDVHVLMHPNTTYSRMWRINQDDVWAVQRLYGCVDEKRQCEPWAWLGFCTRWRALMKRHCPKICNACFGEKPPPCSATLDLLYCPPFSCSWYKDRELLSRSVPSFELLPCQELQVRATDFSEGQYTCLIHHVSRILRASFWQIKLKGRSPSSHKQPGLQRDMQGNARA</sequence>
<dbReference type="SMART" id="SM00235">
    <property type="entry name" value="ZnMc"/>
    <property type="match status" value="1"/>
</dbReference>
<feature type="binding site" evidence="7">
    <location>
        <position position="64"/>
    </location>
    <ligand>
        <name>Ca(2+)</name>
        <dbReference type="ChEBI" id="CHEBI:29108"/>
        <label>2</label>
    </ligand>
</feature>
<evidence type="ECO:0000256" key="9">
    <source>
        <dbReference type="SAM" id="MobiDB-lite"/>
    </source>
</evidence>
<dbReference type="PANTHER" id="PTHR10201">
    <property type="entry name" value="MATRIX METALLOPROTEINASE"/>
    <property type="match status" value="1"/>
</dbReference>
<feature type="active site" evidence="6">
    <location>
        <position position="125"/>
    </location>
</feature>
<dbReference type="Pfam" id="PF00413">
    <property type="entry name" value="Peptidase_M10"/>
    <property type="match status" value="1"/>
</dbReference>
<dbReference type="SMART" id="SM00254">
    <property type="entry name" value="ShKT"/>
    <property type="match status" value="1"/>
</dbReference>
<dbReference type="GO" id="GO:0004222">
    <property type="term" value="F:metalloendopeptidase activity"/>
    <property type="evidence" value="ECO:0007669"/>
    <property type="project" value="InterPro"/>
</dbReference>
<keyword evidence="7" id="KW-0106">Calcium</keyword>
<evidence type="ECO:0000313" key="11">
    <source>
        <dbReference type="Ensembl" id="ENSCABP00000017284.1"/>
    </source>
</evidence>
<feature type="binding site" evidence="7">
    <location>
        <position position="93"/>
    </location>
    <ligand>
        <name>Zn(2+)</name>
        <dbReference type="ChEBI" id="CHEBI:29105"/>
        <label>1</label>
    </ligand>
</feature>
<dbReference type="GeneTree" id="ENSGT00940000165683"/>
<keyword evidence="8" id="KW-1015">Disulfide bond</keyword>
<comment type="similarity">
    <text evidence="1">Belongs to the peptidase M10A family.</text>
</comment>
<feature type="binding site" evidence="7">
    <location>
        <position position="98"/>
    </location>
    <ligand>
        <name>Ca(2+)</name>
        <dbReference type="ChEBI" id="CHEBI:29108"/>
        <label>1</label>
    </ligand>
</feature>
<accession>A0A8C0H187</accession>
<protein>
    <recommendedName>
        <fullName evidence="10">ShKT domain-containing protein</fullName>
    </recommendedName>
</protein>
<dbReference type="GO" id="GO:0031012">
    <property type="term" value="C:extracellular matrix"/>
    <property type="evidence" value="ECO:0007669"/>
    <property type="project" value="InterPro"/>
</dbReference>
<feature type="binding site" evidence="7">
    <location>
        <position position="142"/>
    </location>
    <ligand>
        <name>Zn(2+)</name>
        <dbReference type="ChEBI" id="CHEBI:29105"/>
        <label>2</label>
        <note>catalytic</note>
    </ligand>
</feature>
<keyword evidence="12" id="KW-1185">Reference proteome</keyword>
<feature type="domain" description="ShKT" evidence="10">
    <location>
        <begin position="168"/>
        <end position="202"/>
    </location>
</feature>
<dbReference type="Ensembl" id="ENSCABT00000018940.1">
    <property type="protein sequence ID" value="ENSCABP00000017284.1"/>
    <property type="gene ID" value="ENSCABG00000012824.1"/>
</dbReference>
<dbReference type="OMA" id="ICNACFE"/>
<evidence type="ECO:0000256" key="1">
    <source>
        <dbReference type="ARBA" id="ARBA00010370"/>
    </source>
</evidence>
<evidence type="ECO:0000256" key="2">
    <source>
        <dbReference type="ARBA" id="ARBA00022670"/>
    </source>
</evidence>
<reference evidence="11" key="1">
    <citation type="submission" date="2025-08" db="UniProtKB">
        <authorList>
            <consortium name="Ensembl"/>
        </authorList>
    </citation>
    <scope>IDENTIFICATION</scope>
</reference>
<comment type="cofactor">
    <cofactor evidence="7">
        <name>Ca(2+)</name>
        <dbReference type="ChEBI" id="CHEBI:29108"/>
    </cofactor>
    <text evidence="7">Can bind about 5 Ca(2+) ions per subunit.</text>
</comment>
<feature type="binding site" evidence="7">
    <location>
        <position position="95"/>
    </location>
    <ligand>
        <name>Ca(2+)</name>
        <dbReference type="ChEBI" id="CHEBI:29108"/>
        <label>3</label>
    </ligand>
</feature>
<dbReference type="GO" id="GO:0030574">
    <property type="term" value="P:collagen catabolic process"/>
    <property type="evidence" value="ECO:0007669"/>
    <property type="project" value="TreeGrafter"/>
</dbReference>
<dbReference type="PROSITE" id="PS51670">
    <property type="entry name" value="SHKT"/>
    <property type="match status" value="1"/>
</dbReference>
<evidence type="ECO:0000256" key="4">
    <source>
        <dbReference type="ARBA" id="ARBA00022801"/>
    </source>
</evidence>
<evidence type="ECO:0000259" key="10">
    <source>
        <dbReference type="PROSITE" id="PS51670"/>
    </source>
</evidence>
<feature type="binding site" evidence="7">
    <location>
        <position position="83"/>
    </location>
    <ligand>
        <name>Zn(2+)</name>
        <dbReference type="ChEBI" id="CHEBI:29105"/>
        <label>1</label>
    </ligand>
</feature>
<dbReference type="Proteomes" id="UP000694404">
    <property type="component" value="Unplaced"/>
</dbReference>
<keyword evidence="5 7" id="KW-0862">Zinc</keyword>
<dbReference type="Gene3D" id="1.10.10.1940">
    <property type="match status" value="1"/>
</dbReference>
<keyword evidence="2" id="KW-0645">Protease</keyword>
<feature type="binding site" evidence="7">
    <location>
        <position position="134"/>
    </location>
    <ligand>
        <name>Zn(2+)</name>
        <dbReference type="ChEBI" id="CHEBI:29105"/>
        <label>2</label>
        <note>catalytic</note>
    </ligand>
</feature>
<dbReference type="GO" id="GO:0006508">
    <property type="term" value="P:proteolysis"/>
    <property type="evidence" value="ECO:0007669"/>
    <property type="project" value="UniProtKB-KW"/>
</dbReference>
<reference evidence="11" key="2">
    <citation type="submission" date="2025-09" db="UniProtKB">
        <authorList>
            <consortium name="Ensembl"/>
        </authorList>
    </citation>
    <scope>IDENTIFICATION</scope>
</reference>
<keyword evidence="3 7" id="KW-0479">Metal-binding</keyword>
<evidence type="ECO:0000313" key="12">
    <source>
        <dbReference type="Proteomes" id="UP000694404"/>
    </source>
</evidence>
<comment type="cofactor">
    <cofactor evidence="7">
        <name>Zn(2+)</name>
        <dbReference type="ChEBI" id="CHEBI:29105"/>
    </cofactor>
    <text evidence="7">Binds 2 Zn(2+) ions per subunit.</text>
</comment>
<dbReference type="PANTHER" id="PTHR10201:SF120">
    <property type="entry name" value="MATRIX METALLOPEPTIDASE 23A, LIKE"/>
    <property type="match status" value="1"/>
</dbReference>
<dbReference type="InterPro" id="IPR001818">
    <property type="entry name" value="Pept_M10_metallopeptidase"/>
</dbReference>
<comment type="caution">
    <text evidence="8">Lacks conserved residue(s) required for the propagation of feature annotation.</text>
</comment>
<evidence type="ECO:0000256" key="6">
    <source>
        <dbReference type="PIRSR" id="PIRSR621190-1"/>
    </source>
</evidence>
<dbReference type="GO" id="GO:0030198">
    <property type="term" value="P:extracellular matrix organization"/>
    <property type="evidence" value="ECO:0007669"/>
    <property type="project" value="TreeGrafter"/>
</dbReference>
<keyword evidence="4" id="KW-0378">Hydrolase</keyword>
<feature type="binding site" evidence="7">
    <location>
        <position position="76"/>
    </location>
    <ligand>
        <name>Ca(2+)</name>
        <dbReference type="ChEBI" id="CHEBI:29108"/>
        <label>3</label>
    </ligand>
</feature>
<feature type="region of interest" description="Disordered" evidence="9">
    <location>
        <begin position="282"/>
        <end position="303"/>
    </location>
</feature>
<dbReference type="InterPro" id="IPR003582">
    <property type="entry name" value="ShKT_dom"/>
</dbReference>
<evidence type="ECO:0000256" key="7">
    <source>
        <dbReference type="PIRSR" id="PIRSR621190-2"/>
    </source>
</evidence>